<dbReference type="PANTHER" id="PTHR34220:SF7">
    <property type="entry name" value="SENSOR HISTIDINE KINASE YPDA"/>
    <property type="match status" value="1"/>
</dbReference>
<feature type="transmembrane region" description="Helical" evidence="1">
    <location>
        <begin position="77"/>
        <end position="100"/>
    </location>
</feature>
<evidence type="ECO:0000259" key="2">
    <source>
        <dbReference type="Pfam" id="PF06580"/>
    </source>
</evidence>
<dbReference type="GO" id="GO:0004673">
    <property type="term" value="F:protein histidine kinase activity"/>
    <property type="evidence" value="ECO:0007669"/>
    <property type="project" value="UniProtKB-EC"/>
</dbReference>
<gene>
    <name evidence="3" type="ORF">ACFSR1_18850</name>
</gene>
<keyword evidence="3" id="KW-0418">Kinase</keyword>
<organism evidence="3 4">
    <name type="scientific">Aquimarina rubra</name>
    <dbReference type="NCBI Taxonomy" id="1920033"/>
    <lineage>
        <taxon>Bacteria</taxon>
        <taxon>Pseudomonadati</taxon>
        <taxon>Bacteroidota</taxon>
        <taxon>Flavobacteriia</taxon>
        <taxon>Flavobacteriales</taxon>
        <taxon>Flavobacteriaceae</taxon>
        <taxon>Aquimarina</taxon>
    </lineage>
</organism>
<evidence type="ECO:0000313" key="3">
    <source>
        <dbReference type="EMBL" id="MFD2564745.1"/>
    </source>
</evidence>
<feature type="transmembrane region" description="Helical" evidence="1">
    <location>
        <begin position="120"/>
        <end position="140"/>
    </location>
</feature>
<comment type="caution">
    <text evidence="3">The sequence shown here is derived from an EMBL/GenBank/DDBJ whole genome shotgun (WGS) entry which is preliminary data.</text>
</comment>
<dbReference type="EC" id="2.7.13.3" evidence="3"/>
<dbReference type="InterPro" id="IPR010559">
    <property type="entry name" value="Sig_transdc_His_kin_internal"/>
</dbReference>
<dbReference type="EMBL" id="JBHULE010000022">
    <property type="protein sequence ID" value="MFD2564745.1"/>
    <property type="molecule type" value="Genomic_DNA"/>
</dbReference>
<accession>A0ABW5LJF1</accession>
<dbReference type="RefSeq" id="WP_378294604.1">
    <property type="nucleotide sequence ID" value="NZ_JBHULE010000022.1"/>
</dbReference>
<feature type="domain" description="Signal transduction histidine kinase internal region" evidence="2">
    <location>
        <begin position="160"/>
        <end position="238"/>
    </location>
</feature>
<keyword evidence="1" id="KW-0812">Transmembrane</keyword>
<dbReference type="Proteomes" id="UP001597319">
    <property type="component" value="Unassembled WGS sequence"/>
</dbReference>
<keyword evidence="4" id="KW-1185">Reference proteome</keyword>
<evidence type="ECO:0000256" key="1">
    <source>
        <dbReference type="SAM" id="Phobius"/>
    </source>
</evidence>
<dbReference type="InterPro" id="IPR036890">
    <property type="entry name" value="HATPase_C_sf"/>
</dbReference>
<dbReference type="PANTHER" id="PTHR34220">
    <property type="entry name" value="SENSOR HISTIDINE KINASE YPDA"/>
    <property type="match status" value="1"/>
</dbReference>
<keyword evidence="3" id="KW-0808">Transferase</keyword>
<protein>
    <submittedName>
        <fullName evidence="3">Sensor histidine kinase</fullName>
        <ecNumber evidence="3">2.7.13.3</ecNumber>
    </submittedName>
</protein>
<evidence type="ECO:0000313" key="4">
    <source>
        <dbReference type="Proteomes" id="UP001597319"/>
    </source>
</evidence>
<keyword evidence="1" id="KW-1133">Transmembrane helix</keyword>
<feature type="transmembrane region" description="Helical" evidence="1">
    <location>
        <begin position="47"/>
        <end position="65"/>
    </location>
</feature>
<reference evidence="4" key="1">
    <citation type="journal article" date="2019" name="Int. J. Syst. Evol. Microbiol.">
        <title>The Global Catalogue of Microorganisms (GCM) 10K type strain sequencing project: providing services to taxonomists for standard genome sequencing and annotation.</title>
        <authorList>
            <consortium name="The Broad Institute Genomics Platform"/>
            <consortium name="The Broad Institute Genome Sequencing Center for Infectious Disease"/>
            <person name="Wu L."/>
            <person name="Ma J."/>
        </authorList>
    </citation>
    <scope>NUCLEOTIDE SEQUENCE [LARGE SCALE GENOMIC DNA]</scope>
    <source>
        <strain evidence="4">KCTC 52274</strain>
    </source>
</reference>
<sequence length="353" mass="41142">MSHFLVKNLFSNRIVTHLIYWIGLIIFFGITWGTYDNDYIRSFTIQTFSLPARMILVYVSIYFLLPKFFIKQKTIAFIFSYILLLIATSILIQRPIMLFYVQPHYLPGWQSEGYFTITELVNTILDVNIAAIVPLGFNLFKFYHNSQQKALTLEKEKIEAELIQLRNQIHPHFLFNTLNSLYALIIKKSDVAEIAVLKLSKLMRYMLYEANVPKVSLAKEIAYLKNYVDLEKLRFTNTIDISFNSELDKDYQISPFLLIPFVENAFKHGTSSTGNSWIVITIFAKQEELMMQVENGKSIKLQQESVGGIGFKNVKKRLELLYPNQYSLITEDHKLSYQITLKIKFDNAPLYES</sequence>
<keyword evidence="1" id="KW-0472">Membrane</keyword>
<proteinExistence type="predicted"/>
<feature type="transmembrane region" description="Helical" evidence="1">
    <location>
        <begin position="18"/>
        <end position="35"/>
    </location>
</feature>
<name>A0ABW5LJF1_9FLAO</name>
<dbReference type="Pfam" id="PF06580">
    <property type="entry name" value="His_kinase"/>
    <property type="match status" value="1"/>
</dbReference>
<dbReference type="InterPro" id="IPR050640">
    <property type="entry name" value="Bact_2-comp_sensor_kinase"/>
</dbReference>
<dbReference type="Gene3D" id="3.30.565.10">
    <property type="entry name" value="Histidine kinase-like ATPase, C-terminal domain"/>
    <property type="match status" value="1"/>
</dbReference>